<dbReference type="EC" id="3.1.3.3" evidence="1"/>
<dbReference type="Gene3D" id="3.40.50.1240">
    <property type="entry name" value="Phosphoglycerate mutase-like"/>
    <property type="match status" value="1"/>
</dbReference>
<evidence type="ECO:0000313" key="1">
    <source>
        <dbReference type="EMBL" id="QBF72768.1"/>
    </source>
</evidence>
<dbReference type="GO" id="GO:0005737">
    <property type="term" value="C:cytoplasm"/>
    <property type="evidence" value="ECO:0007669"/>
    <property type="project" value="TreeGrafter"/>
</dbReference>
<dbReference type="GO" id="GO:0016791">
    <property type="term" value="F:phosphatase activity"/>
    <property type="evidence" value="ECO:0007669"/>
    <property type="project" value="TreeGrafter"/>
</dbReference>
<protein>
    <submittedName>
        <fullName evidence="1">Phosphoserine phosphatase 2</fullName>
        <ecNumber evidence="1">3.1.3.3</ecNumber>
    </submittedName>
</protein>
<dbReference type="PANTHER" id="PTHR48100">
    <property type="entry name" value="BROAD-SPECIFICITY PHOSPHATASE YOR283W-RELATED"/>
    <property type="match status" value="1"/>
</dbReference>
<sequence length="225" mass="25458">MMTIYLIRHSITEGNRWKRYIGRTDEPLCRQGVKLLEGRTYPRVDKVYASPMKRCLQTAGIIYPDMRPMVIEELAECDFGLFENKNYQELSGYPYYQQWVDSNGTLPFPQGESKEAFTKRSLKGFDKVLEDMRETQEEKAALIVHGGTIMSIMDAYACPKGSYFEFQVGNGEGYELVITNDLPGTDGICAGSDPGRSQVALSSGADDRTADYNIRKNYKKLPAQI</sequence>
<name>B0NJB6_CLOS5</name>
<organism evidence="1 2">
    <name type="scientific">Clostridium scindens (strain ATCC 35704 / DSM 5676 / VPI 13733 / 19)</name>
    <dbReference type="NCBI Taxonomy" id="411468"/>
    <lineage>
        <taxon>Bacteria</taxon>
        <taxon>Bacillati</taxon>
        <taxon>Bacillota</taxon>
        <taxon>Clostridia</taxon>
        <taxon>Lachnospirales</taxon>
        <taxon>Lachnospiraceae</taxon>
    </lineage>
</organism>
<keyword evidence="1" id="KW-0378">Hydrolase</keyword>
<proteinExistence type="predicted"/>
<gene>
    <name evidence="1" type="primary">pspB</name>
    <name evidence="1" type="ORF">HDCHBGLK_00113</name>
</gene>
<dbReference type="CDD" id="cd07067">
    <property type="entry name" value="HP_PGM_like"/>
    <property type="match status" value="1"/>
</dbReference>
<keyword evidence="2" id="KW-1185">Reference proteome</keyword>
<dbReference type="Pfam" id="PF00300">
    <property type="entry name" value="His_Phos_1"/>
    <property type="match status" value="1"/>
</dbReference>
<dbReference type="AlphaFoldDB" id="B0NJB6"/>
<dbReference type="SMART" id="SM00855">
    <property type="entry name" value="PGAM"/>
    <property type="match status" value="1"/>
</dbReference>
<dbReference type="HOGENOM" id="CLU_033323_8_1_9"/>
<dbReference type="SUPFAM" id="SSF53254">
    <property type="entry name" value="Phosphoglycerate mutase-like"/>
    <property type="match status" value="1"/>
</dbReference>
<accession>B0NJB6</accession>
<evidence type="ECO:0000313" key="2">
    <source>
        <dbReference type="Proteomes" id="UP000289664"/>
    </source>
</evidence>
<dbReference type="InterPro" id="IPR029033">
    <property type="entry name" value="His_PPase_superfam"/>
</dbReference>
<dbReference type="RefSeq" id="WP_004608256.1">
    <property type="nucleotide sequence ID" value="NZ_CP036170.1"/>
</dbReference>
<dbReference type="EMBL" id="CP036170">
    <property type="protein sequence ID" value="QBF72768.1"/>
    <property type="molecule type" value="Genomic_DNA"/>
</dbReference>
<dbReference type="eggNOG" id="COG0406">
    <property type="taxonomic scope" value="Bacteria"/>
</dbReference>
<dbReference type="GeneID" id="62694358"/>
<dbReference type="Proteomes" id="UP000289664">
    <property type="component" value="Chromosome"/>
</dbReference>
<dbReference type="InterPro" id="IPR013078">
    <property type="entry name" value="His_Pase_superF_clade-1"/>
</dbReference>
<reference evidence="1 2" key="1">
    <citation type="journal article" date="2019" name="Appl. Environ. Microbiol.">
        <title>Clostridium scindens ATCC 35704: integration of nutritional requirements, the complete genome sequence, and global transcriptional responses to bile acids.</title>
        <authorList>
            <person name="Devendran S."/>
            <person name="Shrestha R."/>
            <person name="Alves J.M.P."/>
            <person name="Wolf P.G."/>
            <person name="Ly L."/>
            <person name="Hernandez A.G."/>
            <person name="Mendez-Garcia C."/>
            <person name="Inboden A."/>
            <person name="Wiley J."/>
            <person name="Paul O."/>
            <person name="Allen A."/>
            <person name="Springer E."/>
            <person name="Wright C.L."/>
            <person name="Fields C.J."/>
            <person name="Daniel S.L."/>
            <person name="Ridlon J.M."/>
        </authorList>
    </citation>
    <scope>NUCLEOTIDE SEQUENCE [LARGE SCALE GENOMIC DNA]</scope>
    <source>
        <strain evidence="1 2">ATCC 35704</strain>
    </source>
</reference>
<dbReference type="STRING" id="411468.CLOSCI_03602"/>
<dbReference type="InterPro" id="IPR050275">
    <property type="entry name" value="PGM_Phosphatase"/>
</dbReference>
<dbReference type="KEGG" id="csci:HDCHBGLK_00113"/>
<dbReference type="PANTHER" id="PTHR48100:SF59">
    <property type="entry name" value="ADENOSYLCOBALAMIN_ALPHA-RIBAZOLE PHOSPHATASE"/>
    <property type="match status" value="1"/>
</dbReference>